<feature type="transmembrane region" description="Helical" evidence="2">
    <location>
        <begin position="12"/>
        <end position="32"/>
    </location>
</feature>
<keyword evidence="2" id="KW-1133">Transmembrane helix</keyword>
<dbReference type="RefSeq" id="WP_243803398.1">
    <property type="nucleotide sequence ID" value="NZ_CP094672.1"/>
</dbReference>
<gene>
    <name evidence="3" type="ORF">MTX78_24195</name>
</gene>
<dbReference type="EMBL" id="CP094672">
    <property type="protein sequence ID" value="UOG77534.1"/>
    <property type="molecule type" value="Genomic_DNA"/>
</dbReference>
<dbReference type="Proteomes" id="UP000831113">
    <property type="component" value="Plasmid unnamed3"/>
</dbReference>
<accession>A0ABY4D8N9</accession>
<evidence type="ECO:0000313" key="3">
    <source>
        <dbReference type="EMBL" id="UOG77534.1"/>
    </source>
</evidence>
<evidence type="ECO:0000313" key="4">
    <source>
        <dbReference type="Proteomes" id="UP000831113"/>
    </source>
</evidence>
<geneLocation type="plasmid" evidence="3 4">
    <name>unnamed3</name>
</geneLocation>
<reference evidence="3 4" key="1">
    <citation type="submission" date="2022-03" db="EMBL/GenBank/DDBJ databases">
        <title>Hymenobactersp. isolated from the air.</title>
        <authorList>
            <person name="Won M."/>
            <person name="Kwon S.-W."/>
        </authorList>
    </citation>
    <scope>NUCLEOTIDE SEQUENCE [LARGE SCALE GENOMIC DNA]</scope>
    <source>
        <strain evidence="3 4">KACC 21982</strain>
        <plasmid evidence="3 4">unnamed3</plasmid>
    </source>
</reference>
<name>A0ABY4D8N9_9BACT</name>
<keyword evidence="3" id="KW-0614">Plasmid</keyword>
<evidence type="ECO:0000256" key="1">
    <source>
        <dbReference type="SAM" id="MobiDB-lite"/>
    </source>
</evidence>
<keyword evidence="2" id="KW-0472">Membrane</keyword>
<proteinExistence type="predicted"/>
<organism evidence="3 4">
    <name type="scientific">Hymenobacter tibetensis</name>
    <dbReference type="NCBI Taxonomy" id="497967"/>
    <lineage>
        <taxon>Bacteria</taxon>
        <taxon>Pseudomonadati</taxon>
        <taxon>Bacteroidota</taxon>
        <taxon>Cytophagia</taxon>
        <taxon>Cytophagales</taxon>
        <taxon>Hymenobacteraceae</taxon>
        <taxon>Hymenobacter</taxon>
    </lineage>
</organism>
<evidence type="ECO:0000256" key="2">
    <source>
        <dbReference type="SAM" id="Phobius"/>
    </source>
</evidence>
<keyword evidence="2" id="KW-0812">Transmembrane</keyword>
<feature type="region of interest" description="Disordered" evidence="1">
    <location>
        <begin position="42"/>
        <end position="62"/>
    </location>
</feature>
<protein>
    <submittedName>
        <fullName evidence="3">Uncharacterized protein</fullName>
    </submittedName>
</protein>
<keyword evidence="4" id="KW-1185">Reference proteome</keyword>
<sequence length="71" mass="7641">MTPTTTPLQPKGLGILQRIFLGMTIFFVLGVANQRYGLFKPSSSRPPAATPLHKSPASPAKPTLLRILAAR</sequence>